<evidence type="ECO:0000259" key="8">
    <source>
        <dbReference type="PROSITE" id="PS50850"/>
    </source>
</evidence>
<dbReference type="CDD" id="cd06173">
    <property type="entry name" value="MFS_MefA_like"/>
    <property type="match status" value="1"/>
</dbReference>
<feature type="transmembrane region" description="Helical" evidence="7">
    <location>
        <begin position="55"/>
        <end position="79"/>
    </location>
</feature>
<dbReference type="PANTHER" id="PTHR43266:SF9">
    <property type="entry name" value="PERMEASE, MAJOR FACILITATOR SUPERFAMILY-RELATED"/>
    <property type="match status" value="1"/>
</dbReference>
<dbReference type="Gene3D" id="1.20.1250.20">
    <property type="entry name" value="MFS general substrate transporter like domains"/>
    <property type="match status" value="1"/>
</dbReference>
<organism evidence="9">
    <name type="scientific">uncultured Anaerotruncus sp</name>
    <dbReference type="NCBI Taxonomy" id="905011"/>
    <lineage>
        <taxon>Bacteria</taxon>
        <taxon>Bacillati</taxon>
        <taxon>Bacillota</taxon>
        <taxon>Clostridia</taxon>
        <taxon>Eubacteriales</taxon>
        <taxon>Oscillospiraceae</taxon>
        <taxon>Anaerotruncus</taxon>
        <taxon>environmental samples</taxon>
    </lineage>
</organism>
<keyword evidence="4 7" id="KW-0812">Transmembrane</keyword>
<dbReference type="AlphaFoldDB" id="A0A1C6J2F3"/>
<evidence type="ECO:0000256" key="6">
    <source>
        <dbReference type="ARBA" id="ARBA00023136"/>
    </source>
</evidence>
<dbReference type="InterPro" id="IPR036259">
    <property type="entry name" value="MFS_trans_sf"/>
</dbReference>
<dbReference type="GO" id="GO:0022857">
    <property type="term" value="F:transmembrane transporter activity"/>
    <property type="evidence" value="ECO:0007669"/>
    <property type="project" value="InterPro"/>
</dbReference>
<feature type="transmembrane region" description="Helical" evidence="7">
    <location>
        <begin position="151"/>
        <end position="171"/>
    </location>
</feature>
<protein>
    <submittedName>
        <fullName evidence="9">Enterobactin exporter EntS</fullName>
    </submittedName>
</protein>
<dbReference type="GO" id="GO:0005886">
    <property type="term" value="C:plasma membrane"/>
    <property type="evidence" value="ECO:0007669"/>
    <property type="project" value="UniProtKB-SubCell"/>
</dbReference>
<feature type="transmembrane region" description="Helical" evidence="7">
    <location>
        <begin position="232"/>
        <end position="259"/>
    </location>
</feature>
<dbReference type="InterPro" id="IPR022324">
    <property type="entry name" value="Bacilysin_exporter_BacE_put"/>
</dbReference>
<dbReference type="PRINTS" id="PR01988">
    <property type="entry name" value="EXPORTERBACE"/>
</dbReference>
<dbReference type="PROSITE" id="PS50850">
    <property type="entry name" value="MFS"/>
    <property type="match status" value="1"/>
</dbReference>
<feature type="transmembrane region" description="Helical" evidence="7">
    <location>
        <begin position="21"/>
        <end position="43"/>
    </location>
</feature>
<evidence type="ECO:0000256" key="7">
    <source>
        <dbReference type="SAM" id="Phobius"/>
    </source>
</evidence>
<feature type="transmembrane region" description="Helical" evidence="7">
    <location>
        <begin position="177"/>
        <end position="198"/>
    </location>
</feature>
<sequence>MDTAPRNNTPPRARSAPFGRDFILVVIGQIISLFGNAILRFALPLYLLRQTGSSELFGVVTACSFLPMIVLSLMGGVLADRVNKRNIMVALDFTTAALVLLFYLGLGELPTVPIMILFLMMLYGISGTYQPAVQASIPILVAGDKLMVANAIINQVSTLSGLLGPVIGGLLFGTWGITPILMVSAGCFAVSAIMEIFIHIPHQKRPRTVGVLAVVRDDLVESFRFVREKRPIFFSVVAIVAAFNLVLSAMMVVGMPILIVQVLQLSDSMLGYAQGIMALGGLAGGLLMAVVAKKLTMRTAHRLLIICALSVGVIGLALLMDLPVMATYAVITGMSFVAMAVSTLFSVQMLTVVQQQTPPALVGKIMAVMIAISMCAQPVGQAIYGVLFGAAAHSSWAVLLGAAVVSAVIALLSKNTFARLHQQMAGPTAAQPRPAGR</sequence>
<feature type="transmembrane region" description="Helical" evidence="7">
    <location>
        <begin position="303"/>
        <end position="320"/>
    </location>
</feature>
<evidence type="ECO:0000313" key="9">
    <source>
        <dbReference type="EMBL" id="SCJ76070.1"/>
    </source>
</evidence>
<keyword evidence="3" id="KW-1003">Cell membrane</keyword>
<dbReference type="InterPro" id="IPR020846">
    <property type="entry name" value="MFS_dom"/>
</dbReference>
<feature type="transmembrane region" description="Helical" evidence="7">
    <location>
        <begin position="112"/>
        <end position="130"/>
    </location>
</feature>
<feature type="transmembrane region" description="Helical" evidence="7">
    <location>
        <begin position="271"/>
        <end position="291"/>
    </location>
</feature>
<accession>A0A1C6J2F3</accession>
<reference evidence="9" key="1">
    <citation type="submission" date="2015-09" db="EMBL/GenBank/DDBJ databases">
        <authorList>
            <consortium name="Pathogen Informatics"/>
        </authorList>
    </citation>
    <scope>NUCLEOTIDE SEQUENCE</scope>
    <source>
        <strain evidence="9">2789STDY5834896</strain>
    </source>
</reference>
<evidence type="ECO:0000256" key="4">
    <source>
        <dbReference type="ARBA" id="ARBA00022692"/>
    </source>
</evidence>
<keyword evidence="2" id="KW-0813">Transport</keyword>
<dbReference type="EMBL" id="FMHG01000001">
    <property type="protein sequence ID" value="SCJ76070.1"/>
    <property type="molecule type" value="Genomic_DNA"/>
</dbReference>
<feature type="transmembrane region" description="Helical" evidence="7">
    <location>
        <begin position="365"/>
        <end position="387"/>
    </location>
</feature>
<evidence type="ECO:0000256" key="1">
    <source>
        <dbReference type="ARBA" id="ARBA00004651"/>
    </source>
</evidence>
<feature type="transmembrane region" description="Helical" evidence="7">
    <location>
        <begin position="393"/>
        <end position="412"/>
    </location>
</feature>
<evidence type="ECO:0000256" key="2">
    <source>
        <dbReference type="ARBA" id="ARBA00022448"/>
    </source>
</evidence>
<keyword evidence="5 7" id="KW-1133">Transmembrane helix</keyword>
<dbReference type="PANTHER" id="PTHR43266">
    <property type="entry name" value="MACROLIDE-EFFLUX PROTEIN"/>
    <property type="match status" value="1"/>
</dbReference>
<evidence type="ECO:0000256" key="3">
    <source>
        <dbReference type="ARBA" id="ARBA00022475"/>
    </source>
</evidence>
<name>A0A1C6J2F3_9FIRM</name>
<dbReference type="InterPro" id="IPR011701">
    <property type="entry name" value="MFS"/>
</dbReference>
<dbReference type="SUPFAM" id="SSF103473">
    <property type="entry name" value="MFS general substrate transporter"/>
    <property type="match status" value="1"/>
</dbReference>
<feature type="transmembrane region" description="Helical" evidence="7">
    <location>
        <begin position="86"/>
        <end position="106"/>
    </location>
</feature>
<feature type="transmembrane region" description="Helical" evidence="7">
    <location>
        <begin position="326"/>
        <end position="353"/>
    </location>
</feature>
<feature type="domain" description="Major facilitator superfamily (MFS) profile" evidence="8">
    <location>
        <begin position="21"/>
        <end position="418"/>
    </location>
</feature>
<dbReference type="Pfam" id="PF07690">
    <property type="entry name" value="MFS_1"/>
    <property type="match status" value="1"/>
</dbReference>
<comment type="subcellular location">
    <subcellularLocation>
        <location evidence="1">Cell membrane</location>
        <topology evidence="1">Multi-pass membrane protein</topology>
    </subcellularLocation>
</comment>
<gene>
    <name evidence="9" type="ORF">SAMEA3545359_01853</name>
</gene>
<evidence type="ECO:0000256" key="5">
    <source>
        <dbReference type="ARBA" id="ARBA00022989"/>
    </source>
</evidence>
<keyword evidence="6 7" id="KW-0472">Membrane</keyword>
<proteinExistence type="predicted"/>